<dbReference type="Pfam" id="PF02538">
    <property type="entry name" value="Hydantoinase_B"/>
    <property type="match status" value="1"/>
</dbReference>
<dbReference type="Pfam" id="PF01968">
    <property type="entry name" value="Hydantoinase_A"/>
    <property type="match status" value="1"/>
</dbReference>
<dbReference type="InterPro" id="IPR008040">
    <property type="entry name" value="Hydant_A_N"/>
</dbReference>
<dbReference type="GO" id="GO:0005829">
    <property type="term" value="C:cytosol"/>
    <property type="evidence" value="ECO:0007669"/>
    <property type="project" value="TreeGrafter"/>
</dbReference>
<dbReference type="InterPro" id="IPR045079">
    <property type="entry name" value="Oxoprolinase-like"/>
</dbReference>
<evidence type="ECO:0000259" key="4">
    <source>
        <dbReference type="Pfam" id="PF02538"/>
    </source>
</evidence>
<organism evidence="6">
    <name type="scientific">Tetraselmis sp. GSL018</name>
    <dbReference type="NCBI Taxonomy" id="582737"/>
    <lineage>
        <taxon>Eukaryota</taxon>
        <taxon>Viridiplantae</taxon>
        <taxon>Chlorophyta</taxon>
        <taxon>core chlorophytes</taxon>
        <taxon>Chlorodendrophyceae</taxon>
        <taxon>Chlorodendrales</taxon>
        <taxon>Chlorodendraceae</taxon>
        <taxon>Tetraselmis</taxon>
    </lineage>
</organism>
<feature type="region of interest" description="Disordered" evidence="2">
    <location>
        <begin position="221"/>
        <end position="246"/>
    </location>
</feature>
<evidence type="ECO:0000256" key="1">
    <source>
        <dbReference type="ARBA" id="ARBA00010403"/>
    </source>
</evidence>
<feature type="domain" description="Hydantoinase A/oxoprolinase" evidence="3">
    <location>
        <begin position="325"/>
        <end position="624"/>
    </location>
</feature>
<reference evidence="6" key="1">
    <citation type="submission" date="2014-05" db="EMBL/GenBank/DDBJ databases">
        <title>The transcriptome of the halophilic microalga Tetraselmis sp. GSL018 isolated from the Great Salt Lake, Utah.</title>
        <authorList>
            <person name="Jinkerson R.E."/>
            <person name="D'Adamo S."/>
            <person name="Posewitz M.C."/>
        </authorList>
    </citation>
    <scope>NUCLEOTIDE SEQUENCE</scope>
    <source>
        <strain evidence="6">GSL018</strain>
    </source>
</reference>
<evidence type="ECO:0000313" key="6">
    <source>
        <dbReference type="EMBL" id="JAC61663.1"/>
    </source>
</evidence>
<sequence length="1395" mass="148984">MRRGSFTSTNLSYVSVAQPCSPQPLLRSRDFSSQSSSLATKRSRFHRKVASSGNKQLFLVCSWSAPVKLTSEQLEMHGKDFSFSIDRGGTFTDVFAEVPRTGGGTEYRTLKLLSEDPENYADAPREGIRRILEEVTGEVHPRERPLDTSRIRSIRMGTTVATNALLERKGERFGLVTTKGFADLLHIGNQSRPDIFDLEVRCPENLYDRVVEVDESVVLPLGDKPGRRAGPDPGRSAAAGGPAGRTVTSVTGEVVTVRRPPDMGAVRRDLEALLGDGITAICVVLKHAAIFPEHEKQVGELARSMGFRQVSLSSEVMPMVKMVPRGYTAAADAYLTPRIMRYLSTFTAGFDEGLASVQLAFMQSDGGLSPVDGFSGHKAILSGPAGGVVGYALTTRWEGTEPGSLQVIGFDMGGTSTDVSRYAGKFEHVFETTTAGVTIQAPQLDINTVAAGGGSRLFFRNGVFSVGPESAGAHPGPVCYRKGGHLAVTDANLLLGRVQPDLFPKIFGPTEDQPLDLDGTRAAFEELAAAINADAERMGLPPKSLDEVAYGFLEVANEAMCRPIRAMTQMKGYDCSAHVLACFGGAGGQHACAIARSLGMSTVFVHRFSGILSAVGIGMSDVVVEAQGPAQSRVGAGALPPELESRLNELEAEARAGLAAQGFGDHQIETERFLNLRYDGTDIAVMIRTPEDGNFRAAFDEEYRREFGFVLSDRDVLADDVRVRATGRSGMFLGEEAAPADPGELPLPAMDVPVYFADGGRQPTPVFRIGELRPGHSVAGPAILVDKNSTVVVEPSCAAHITSRGDIRIQIEDPADKKVSTECDPIQLAIFSHRFMSIAEQMGRALQRTSISVNIKERLDFSCALFGPDGSLVSNAPHMPVHLGSMSQSVKAVDAYYTAGPGAAEGLHEGDVLLSNHPQLAGGSHLPDLTVVTPVFNNGKKVFYVASRAHHADIGGIAPGSMPPNSKLLEEEGAAIVAFKLVSKGTFQEEGLKELLMAPGKSGIPGNSGTRNLEDNLSDLKAQVAANNKGIQLVRDLIDEYSMATVQAYMSHIQVNAEEAVRQMLTDFSREIGLPEIGSVLAEDQMDDGSPIVLKVTIDRKNQSATFDFTGTGPEVYGNCNTPPAVVYSAIIYCLRCMVTRDIPLNQGCLTPIEVIIPENSILNPSAGAAVVGGNVLTSQRVTDVVLKAFSAAAASQGCMNNLTFGDSGLGYYETIAGGAGAGPTWEGRSGVHTHMTNTRITDPEILERRYPVVLRCFELRKGSGGLGRFKGGDGVVRELEFLRPLQAGILSERRSSRPFGLNGGLPGKSGVNLLKKKDGRVVSLGPKASFPVEAGDVLRIETPGAGGYGVVEQDGTGELDPLAMFHQKQKGGEERALSRVIDGTLNRTLRANDA</sequence>
<proteinExistence type="inferred from homology"/>
<accession>A0A061QPQ7</accession>
<evidence type="ECO:0000256" key="2">
    <source>
        <dbReference type="SAM" id="MobiDB-lite"/>
    </source>
</evidence>
<name>A0A061QPQ7_9CHLO</name>
<gene>
    <name evidence="6" type="ORF">TSPGSL018_25602</name>
</gene>
<evidence type="ECO:0000259" key="3">
    <source>
        <dbReference type="Pfam" id="PF01968"/>
    </source>
</evidence>
<dbReference type="PANTHER" id="PTHR11365:SF2">
    <property type="entry name" value="5-OXOPROLINASE"/>
    <property type="match status" value="1"/>
</dbReference>
<dbReference type="PANTHER" id="PTHR11365">
    <property type="entry name" value="5-OXOPROLINASE RELATED"/>
    <property type="match status" value="1"/>
</dbReference>
<protein>
    <submittedName>
        <fullName evidence="6">5-oxoprolinase (ATP-hydrolysing)</fullName>
    </submittedName>
</protein>
<feature type="compositionally biased region" description="Low complexity" evidence="2">
    <location>
        <begin position="231"/>
        <end position="246"/>
    </location>
</feature>
<feature type="domain" description="Hydantoinase/oxoprolinase N-terminal" evidence="5">
    <location>
        <begin position="83"/>
        <end position="305"/>
    </location>
</feature>
<feature type="domain" description="Hydantoinase B/oxoprolinase" evidence="4">
    <location>
        <begin position="824"/>
        <end position="1350"/>
    </location>
</feature>
<comment type="similarity">
    <text evidence="1">Belongs to the oxoprolinase family.</text>
</comment>
<dbReference type="InterPro" id="IPR002821">
    <property type="entry name" value="Hydantoinase_A"/>
</dbReference>
<dbReference type="GO" id="GO:0006749">
    <property type="term" value="P:glutathione metabolic process"/>
    <property type="evidence" value="ECO:0007669"/>
    <property type="project" value="TreeGrafter"/>
</dbReference>
<dbReference type="GO" id="GO:0017168">
    <property type="term" value="F:5-oxoprolinase (ATP-hydrolyzing) activity"/>
    <property type="evidence" value="ECO:0007669"/>
    <property type="project" value="TreeGrafter"/>
</dbReference>
<dbReference type="InterPro" id="IPR003692">
    <property type="entry name" value="Hydantoinase_B"/>
</dbReference>
<evidence type="ECO:0000259" key="5">
    <source>
        <dbReference type="Pfam" id="PF05378"/>
    </source>
</evidence>
<dbReference type="EMBL" id="GBEZ01025422">
    <property type="protein sequence ID" value="JAC61663.1"/>
    <property type="molecule type" value="Transcribed_RNA"/>
</dbReference>
<dbReference type="Pfam" id="PF05378">
    <property type="entry name" value="Hydant_A_N"/>
    <property type="match status" value="1"/>
</dbReference>